<feature type="compositionally biased region" description="Polar residues" evidence="1">
    <location>
        <begin position="20"/>
        <end position="29"/>
    </location>
</feature>
<name>A0A0E9VDE3_ANGAN</name>
<reference evidence="2" key="2">
    <citation type="journal article" date="2015" name="Fish Shellfish Immunol.">
        <title>Early steps in the European eel (Anguilla anguilla)-Vibrio vulnificus interaction in the gills: Role of the RtxA13 toxin.</title>
        <authorList>
            <person name="Callol A."/>
            <person name="Pajuelo D."/>
            <person name="Ebbesson L."/>
            <person name="Teles M."/>
            <person name="MacKenzie S."/>
            <person name="Amaro C."/>
        </authorList>
    </citation>
    <scope>NUCLEOTIDE SEQUENCE</scope>
</reference>
<reference evidence="2" key="1">
    <citation type="submission" date="2014-11" db="EMBL/GenBank/DDBJ databases">
        <authorList>
            <person name="Amaro Gonzalez C."/>
        </authorList>
    </citation>
    <scope>NUCLEOTIDE SEQUENCE</scope>
</reference>
<evidence type="ECO:0000256" key="1">
    <source>
        <dbReference type="SAM" id="MobiDB-lite"/>
    </source>
</evidence>
<proteinExistence type="predicted"/>
<protein>
    <submittedName>
        <fullName evidence="2">Uncharacterized protein</fullName>
    </submittedName>
</protein>
<evidence type="ECO:0000313" key="2">
    <source>
        <dbReference type="EMBL" id="JAH76026.1"/>
    </source>
</evidence>
<organism evidence="2">
    <name type="scientific">Anguilla anguilla</name>
    <name type="common">European freshwater eel</name>
    <name type="synonym">Muraena anguilla</name>
    <dbReference type="NCBI Taxonomy" id="7936"/>
    <lineage>
        <taxon>Eukaryota</taxon>
        <taxon>Metazoa</taxon>
        <taxon>Chordata</taxon>
        <taxon>Craniata</taxon>
        <taxon>Vertebrata</taxon>
        <taxon>Euteleostomi</taxon>
        <taxon>Actinopterygii</taxon>
        <taxon>Neopterygii</taxon>
        <taxon>Teleostei</taxon>
        <taxon>Anguilliformes</taxon>
        <taxon>Anguillidae</taxon>
        <taxon>Anguilla</taxon>
    </lineage>
</organism>
<feature type="region of interest" description="Disordered" evidence="1">
    <location>
        <begin position="13"/>
        <end position="35"/>
    </location>
</feature>
<dbReference type="AlphaFoldDB" id="A0A0E9VDE3"/>
<dbReference type="EMBL" id="GBXM01032551">
    <property type="protein sequence ID" value="JAH76026.1"/>
    <property type="molecule type" value="Transcribed_RNA"/>
</dbReference>
<accession>A0A0E9VDE3</accession>
<sequence length="35" mass="3724">MSSPHAVYLFVSSSSSSSSKMSVPSCTKITQDKDN</sequence>